<reference evidence="4 5" key="1">
    <citation type="submission" date="2022-03" db="EMBL/GenBank/DDBJ databases">
        <title>Chryseobacterium sp. isolated from the Andong Sikhe.</title>
        <authorList>
            <person name="Won M."/>
            <person name="Kim S.-J."/>
            <person name="Kwon S.-W."/>
        </authorList>
    </citation>
    <scope>NUCLEOTIDE SEQUENCE [LARGE SCALE GENOMIC DNA]</scope>
    <source>
        <strain evidence="4 5">ADR-1</strain>
    </source>
</reference>
<evidence type="ECO:0000256" key="1">
    <source>
        <dbReference type="SAM" id="Coils"/>
    </source>
</evidence>
<dbReference type="RefSeq" id="WP_243576703.1">
    <property type="nucleotide sequence ID" value="NZ_CP094529.1"/>
</dbReference>
<feature type="region of interest" description="Disordered" evidence="2">
    <location>
        <begin position="245"/>
        <end position="270"/>
    </location>
</feature>
<feature type="chain" id="PRO_5047390005" evidence="3">
    <location>
        <begin position="21"/>
        <end position="537"/>
    </location>
</feature>
<proteinExistence type="predicted"/>
<evidence type="ECO:0000313" key="5">
    <source>
        <dbReference type="Proteomes" id="UP000831068"/>
    </source>
</evidence>
<evidence type="ECO:0000256" key="2">
    <source>
        <dbReference type="SAM" id="MobiDB-lite"/>
    </source>
</evidence>
<organism evidence="4 5">
    <name type="scientific">Chryseobacterium oryzae</name>
    <dbReference type="NCBI Taxonomy" id="2929799"/>
    <lineage>
        <taxon>Bacteria</taxon>
        <taxon>Pseudomonadati</taxon>
        <taxon>Bacteroidota</taxon>
        <taxon>Flavobacteriia</taxon>
        <taxon>Flavobacteriales</taxon>
        <taxon>Weeksellaceae</taxon>
        <taxon>Chryseobacterium group</taxon>
        <taxon>Chryseobacterium</taxon>
    </lineage>
</organism>
<feature type="coiled-coil region" evidence="1">
    <location>
        <begin position="178"/>
        <end position="205"/>
    </location>
</feature>
<keyword evidence="1" id="KW-0175">Coiled coil</keyword>
<dbReference type="EMBL" id="CP094529">
    <property type="protein sequence ID" value="UOE38396.1"/>
    <property type="molecule type" value="Genomic_DNA"/>
</dbReference>
<sequence length="537" mass="62341">MKSFTLLLLLLCFSYNKTNAQTKIDFSKDFPTIIYRNTSTGMNGLESESFSGRYRIYDHVGSLRMGLKFTELKNYSRIYTYKGKKYSSSQIPEINNIEITKVSGVLKISNGGLSESEKKRNVEVFIGGYLDQSGSVGGNNIEITNKLPTSFSKETHIEFIPTSISFDASEVHLAIEKYLEKEKEKNGEKENLDKYNKLLLEARNLFSAQNYDHALSKYYDASYINVKDKQKAEEGIVLTRKKIEEEAEEDKNKKSAEPQDPSSHTYKDGECKLSGVTSASYTCPLCRQEDKKEKDAKTKEDKRVEMVKAVKAEQERKTKEAENKRIAEQKREKERIEAENKTKELNRLAEEKELRRKIENRFKDVTKLKEIDFSKVEIFYESDNSIIKYDNIELGIIPKNKYVDVYKINGTYFLSARIVNTDMYEVLDIFGNAILGLRNNYYILDEGQDEIRFYIYKSQPEFFRQVIVKAYGESEHTKMKRIFYDNKSKAIEAIESYIEPKGTFTGYDHKLYIVQVDMIKTDLTMKIIEKKEGYAIK</sequence>
<dbReference type="Proteomes" id="UP000831068">
    <property type="component" value="Chromosome"/>
</dbReference>
<keyword evidence="3" id="KW-0732">Signal</keyword>
<evidence type="ECO:0000256" key="3">
    <source>
        <dbReference type="SAM" id="SignalP"/>
    </source>
</evidence>
<feature type="signal peptide" evidence="3">
    <location>
        <begin position="1"/>
        <end position="20"/>
    </location>
</feature>
<feature type="coiled-coil region" evidence="1">
    <location>
        <begin position="304"/>
        <end position="361"/>
    </location>
</feature>
<accession>A0ABY4BKH3</accession>
<evidence type="ECO:0000313" key="4">
    <source>
        <dbReference type="EMBL" id="UOE38396.1"/>
    </source>
</evidence>
<protein>
    <submittedName>
        <fullName evidence="4">Uncharacterized protein</fullName>
    </submittedName>
</protein>
<keyword evidence="5" id="KW-1185">Reference proteome</keyword>
<gene>
    <name evidence="4" type="ORF">MTP08_01065</name>
</gene>
<name>A0ABY4BKH3_9FLAO</name>